<feature type="non-terminal residue" evidence="2">
    <location>
        <position position="42"/>
    </location>
</feature>
<keyword evidence="3" id="KW-1185">Reference proteome</keyword>
<evidence type="ECO:0000313" key="2">
    <source>
        <dbReference type="EMBL" id="EJF93044.1"/>
    </source>
</evidence>
<evidence type="ECO:0000256" key="1">
    <source>
        <dbReference type="SAM" id="Phobius"/>
    </source>
</evidence>
<sequence length="42" mass="4962">MDIIHKLIKLFLPLIMGIWVGMLCYRFNSYSWKHAAKEALPI</sequence>
<dbReference type="AlphaFoldDB" id="A0A9P2RZ02"/>
<accession>A0A9P2RZ02</accession>
<reference evidence="2 3" key="1">
    <citation type="submission" date="2012-03" db="EMBL/GenBank/DDBJ databases">
        <title>The Genome Sequence of Bartonella taylorii 8TBB.</title>
        <authorList>
            <consortium name="The Broad Institute Genome Sequencing Platform"/>
            <consortium name="The Broad Institute Genome Sequencing Center for Infectious Disease"/>
            <person name="Feldgarden M."/>
            <person name="Kirby J."/>
            <person name="Kosoy M."/>
            <person name="Birtles R."/>
            <person name="Probert W.S."/>
            <person name="Chiaraviglio L."/>
            <person name="Young S.K."/>
            <person name="Zeng Q."/>
            <person name="Gargeya S."/>
            <person name="Fitzgerald M."/>
            <person name="Haas B."/>
            <person name="Abouelleil A."/>
            <person name="Alvarado L."/>
            <person name="Arachchi H.M."/>
            <person name="Berlin A."/>
            <person name="Chapman S.B."/>
            <person name="Gearin G."/>
            <person name="Goldberg J."/>
            <person name="Griggs A."/>
            <person name="Gujja S."/>
            <person name="Hansen M."/>
            <person name="Heiman D."/>
            <person name="Howarth C."/>
            <person name="Larimer J."/>
            <person name="Lui A."/>
            <person name="MacDonald P.J.P."/>
            <person name="McCowen C."/>
            <person name="Montmayeur A."/>
            <person name="Murphy C."/>
            <person name="Neiman D."/>
            <person name="Pearson M."/>
            <person name="Priest M."/>
            <person name="Roberts A."/>
            <person name="Saif S."/>
            <person name="Shea T."/>
            <person name="Sisk P."/>
            <person name="Stolte C."/>
            <person name="Sykes S."/>
            <person name="Wortman J."/>
            <person name="Nusbaum C."/>
            <person name="Birren B."/>
        </authorList>
    </citation>
    <scope>NUCLEOTIDE SEQUENCE [LARGE SCALE GENOMIC DNA]</scope>
    <source>
        <strain evidence="2 3">8TBB</strain>
    </source>
</reference>
<gene>
    <name evidence="2" type="ORF">ME9_01486</name>
</gene>
<proteinExistence type="predicted"/>
<protein>
    <submittedName>
        <fullName evidence="2">Uncharacterized protein</fullName>
    </submittedName>
</protein>
<keyword evidence="1" id="KW-1133">Transmembrane helix</keyword>
<name>A0A9P2RZ02_BARTA</name>
<dbReference type="EMBL" id="AIMD01000049">
    <property type="protein sequence ID" value="EJF93044.1"/>
    <property type="molecule type" value="Genomic_DNA"/>
</dbReference>
<keyword evidence="1" id="KW-0472">Membrane</keyword>
<feature type="transmembrane region" description="Helical" evidence="1">
    <location>
        <begin position="7"/>
        <end position="28"/>
    </location>
</feature>
<organism evidence="2 3">
    <name type="scientific">Bartonella taylorii 8TBB</name>
    <dbReference type="NCBI Taxonomy" id="1094560"/>
    <lineage>
        <taxon>Bacteria</taxon>
        <taxon>Pseudomonadati</taxon>
        <taxon>Pseudomonadota</taxon>
        <taxon>Alphaproteobacteria</taxon>
        <taxon>Hyphomicrobiales</taxon>
        <taxon>Bartonellaceae</taxon>
        <taxon>Bartonella</taxon>
    </lineage>
</organism>
<comment type="caution">
    <text evidence="2">The sequence shown here is derived from an EMBL/GenBank/DDBJ whole genome shotgun (WGS) entry which is preliminary data.</text>
</comment>
<dbReference type="Proteomes" id="UP000002648">
    <property type="component" value="Unassembled WGS sequence"/>
</dbReference>
<evidence type="ECO:0000313" key="3">
    <source>
        <dbReference type="Proteomes" id="UP000002648"/>
    </source>
</evidence>
<keyword evidence="1" id="KW-0812">Transmembrane</keyword>